<evidence type="ECO:0000256" key="1">
    <source>
        <dbReference type="SAM" id="SignalP"/>
    </source>
</evidence>
<accession>I4CD61</accession>
<keyword evidence="3" id="KW-1185">Reference proteome</keyword>
<gene>
    <name evidence="2" type="ordered locus">Desti_4888</name>
</gene>
<dbReference type="HOGENOM" id="CLU_2034324_0_0_7"/>
<dbReference type="STRING" id="706587.Desti_4888"/>
<dbReference type="PROSITE" id="PS51257">
    <property type="entry name" value="PROKAR_LIPOPROTEIN"/>
    <property type="match status" value="1"/>
</dbReference>
<dbReference type="KEGG" id="dti:Desti_4888"/>
<feature type="chain" id="PRO_5003687272" description="Lipoprotein" evidence="1">
    <location>
        <begin position="25"/>
        <end position="121"/>
    </location>
</feature>
<organism evidence="2 3">
    <name type="scientific">Desulfomonile tiedjei (strain ATCC 49306 / DSM 6799 / DCB-1)</name>
    <dbReference type="NCBI Taxonomy" id="706587"/>
    <lineage>
        <taxon>Bacteria</taxon>
        <taxon>Pseudomonadati</taxon>
        <taxon>Thermodesulfobacteriota</taxon>
        <taxon>Desulfomonilia</taxon>
        <taxon>Desulfomonilales</taxon>
        <taxon>Desulfomonilaceae</taxon>
        <taxon>Desulfomonile</taxon>
    </lineage>
</organism>
<dbReference type="EMBL" id="CP003360">
    <property type="protein sequence ID" value="AFM27502.1"/>
    <property type="molecule type" value="Genomic_DNA"/>
</dbReference>
<feature type="signal peptide" evidence="1">
    <location>
        <begin position="1"/>
        <end position="24"/>
    </location>
</feature>
<reference evidence="3" key="1">
    <citation type="submission" date="2012-06" db="EMBL/GenBank/DDBJ databases">
        <title>Complete sequence of chromosome of Desulfomonile tiedjei DSM 6799.</title>
        <authorList>
            <person name="Lucas S."/>
            <person name="Copeland A."/>
            <person name="Lapidus A."/>
            <person name="Glavina del Rio T."/>
            <person name="Dalin E."/>
            <person name="Tice H."/>
            <person name="Bruce D."/>
            <person name="Goodwin L."/>
            <person name="Pitluck S."/>
            <person name="Peters L."/>
            <person name="Ovchinnikova G."/>
            <person name="Zeytun A."/>
            <person name="Lu M."/>
            <person name="Kyrpides N."/>
            <person name="Mavromatis K."/>
            <person name="Ivanova N."/>
            <person name="Brettin T."/>
            <person name="Detter J.C."/>
            <person name="Han C."/>
            <person name="Larimer F."/>
            <person name="Land M."/>
            <person name="Hauser L."/>
            <person name="Markowitz V."/>
            <person name="Cheng J.-F."/>
            <person name="Hugenholtz P."/>
            <person name="Woyke T."/>
            <person name="Wu D."/>
            <person name="Spring S."/>
            <person name="Schroeder M."/>
            <person name="Brambilla E."/>
            <person name="Klenk H.-P."/>
            <person name="Eisen J.A."/>
        </authorList>
    </citation>
    <scope>NUCLEOTIDE SEQUENCE [LARGE SCALE GENOMIC DNA]</scope>
    <source>
        <strain evidence="3">ATCC 49306 / DSM 6799 / DCB-1</strain>
    </source>
</reference>
<sequence length="121" mass="13214">MKTRNIVVILVAAFMLLVSGSACLSGEGPSQCLPDRPIPPETVGSMSLPFDVPIWPTLVKTEFHILPWVSLGKSQVCIPWTGKAIQFTAPCFSLKPIPVWFPWLRPIDAECGNCEPAKVVP</sequence>
<proteinExistence type="predicted"/>
<evidence type="ECO:0008006" key="4">
    <source>
        <dbReference type="Google" id="ProtNLM"/>
    </source>
</evidence>
<protein>
    <recommendedName>
        <fullName evidence="4">Lipoprotein</fullName>
    </recommendedName>
</protein>
<name>I4CD61_DESTA</name>
<dbReference type="AlphaFoldDB" id="I4CD61"/>
<evidence type="ECO:0000313" key="2">
    <source>
        <dbReference type="EMBL" id="AFM27502.1"/>
    </source>
</evidence>
<dbReference type="Proteomes" id="UP000006055">
    <property type="component" value="Chromosome"/>
</dbReference>
<dbReference type="RefSeq" id="WP_014812609.1">
    <property type="nucleotide sequence ID" value="NC_018025.1"/>
</dbReference>
<evidence type="ECO:0000313" key="3">
    <source>
        <dbReference type="Proteomes" id="UP000006055"/>
    </source>
</evidence>
<keyword evidence="1" id="KW-0732">Signal</keyword>